<dbReference type="KEGG" id="salm:D0Y50_10890"/>
<protein>
    <submittedName>
        <fullName evidence="2">DUF349 domain-containing protein</fullName>
    </submittedName>
</protein>
<dbReference type="AlphaFoldDB" id="A0A346NMQ7"/>
<proteinExistence type="predicted"/>
<evidence type="ECO:0000313" key="2">
    <source>
        <dbReference type="EMBL" id="AXR06814.1"/>
    </source>
</evidence>
<evidence type="ECO:0000256" key="1">
    <source>
        <dbReference type="SAM" id="Coils"/>
    </source>
</evidence>
<keyword evidence="3" id="KW-1185">Reference proteome</keyword>
<feature type="coiled-coil region" evidence="1">
    <location>
        <begin position="221"/>
        <end position="248"/>
    </location>
</feature>
<name>A0A346NMQ7_9ALTE</name>
<dbReference type="OrthoDB" id="5523335at2"/>
<dbReference type="EMBL" id="CP031769">
    <property type="protein sequence ID" value="AXR06814.1"/>
    <property type="molecule type" value="Genomic_DNA"/>
</dbReference>
<dbReference type="Proteomes" id="UP000262073">
    <property type="component" value="Chromosome"/>
</dbReference>
<reference evidence="2 3" key="1">
    <citation type="submission" date="2018-08" db="EMBL/GenBank/DDBJ databases">
        <title>Salinimonas sediminis sp. nov., a piezophilic bacterium isolated from a deep-sea sediment sample from the New Britain Trench.</title>
        <authorList>
            <person name="Cao J."/>
        </authorList>
    </citation>
    <scope>NUCLEOTIDE SEQUENCE [LARGE SCALE GENOMIC DNA]</scope>
    <source>
        <strain evidence="2 3">N102</strain>
    </source>
</reference>
<organism evidence="2 3">
    <name type="scientific">Salinimonas sediminis</name>
    <dbReference type="NCBI Taxonomy" id="2303538"/>
    <lineage>
        <taxon>Bacteria</taxon>
        <taxon>Pseudomonadati</taxon>
        <taxon>Pseudomonadota</taxon>
        <taxon>Gammaproteobacteria</taxon>
        <taxon>Alteromonadales</taxon>
        <taxon>Alteromonadaceae</taxon>
        <taxon>Alteromonas/Salinimonas group</taxon>
        <taxon>Salinimonas</taxon>
    </lineage>
</organism>
<dbReference type="RefSeq" id="WP_117316964.1">
    <property type="nucleotide sequence ID" value="NZ_CP031769.1"/>
</dbReference>
<gene>
    <name evidence="2" type="ORF">D0Y50_10890</name>
</gene>
<dbReference type="InterPro" id="IPR007139">
    <property type="entry name" value="DUF349"/>
</dbReference>
<dbReference type="Pfam" id="PF03993">
    <property type="entry name" value="DUF349"/>
    <property type="match status" value="2"/>
</dbReference>
<sequence>MIFKRLFTPAHTSSDPAVRKAAIDKLSADKQQDKAILHELAFNDESAEVTLAALHKLDSFVLWQKSTQITRHEQVQRSARQYVETVVLQDTHPALSARERFDYLLETATPELVKAALLKPLSGLDNSQRLQLLDKVGREDVTLEVYQQVADVALREQIIARTDSQALLEKLAKKETAAELEQQLQKKLDSFAEAAKMPALVNKEVTLLLAKLKALLERGRYEDVLQRYEQLESQYAALSQQLHWLDSEAQAIVREKHNTLQAQAQRHLARLKPQWEASKAAEAQLRQYSSAQSAREQANTAVHSLYAGNVEAITLDQVSQAQTSVNTFGESLDALIKNDSAAAPDTGKGSATIEQMQRELAILRNKVEQFGEQQQLSEQLAQLLVQAGEEPETDIDIVEYRKNLTQQWQSLSKRLYVVPAPLKQQWRDISGQWKAQEQARRQQSEQALKACRRQLNIVDNMIEQGKFRAAMARYSQLAKDYAALDDSDKARLARRFDTTREQIERLEGWQHYLAAPRKPELLEQARQLAAEPADDIGQRAGTIKRLRQQWQSLTHPGEKSDSHQAFNEALEQAFAPCREFYAEQDKLRAQARSHRLALIEQVGSLDAASMPVQALQREMESLKQAWRNAGQVDKQDYDTLKQQWDDALATPAARISEWHQQNRLQKQALIEQAQSLLEHDIDEQSASTAQALQQQWKTIGHARRRQESRLWTTFKSINDSVFAKLKETNAAQRNATDEAGAKMVAQAEQFLTDLTPDTLAEVRVGAAVLQTQAKKLQSQSAHKVFKALRRVQNAVSELEQARQHELAAAQYRALLKAVDQYTDSEESVSTQIDSTIWDALGRSHQQALLVNSTDKDRAWYTTKLEILAELPTPAEHASLRQDIQLAMMMAKLEQGEETSIEEAICQWLSCGPVTSQQTALKTRFSEVITQLYIAGAPSDEDIADENSD</sequence>
<evidence type="ECO:0000313" key="3">
    <source>
        <dbReference type="Proteomes" id="UP000262073"/>
    </source>
</evidence>
<dbReference type="SUPFAM" id="SSF46966">
    <property type="entry name" value="Spectrin repeat"/>
    <property type="match status" value="1"/>
</dbReference>
<accession>A0A346NMQ7</accession>
<keyword evidence="1" id="KW-0175">Coiled coil</keyword>